<feature type="non-terminal residue" evidence="1">
    <location>
        <position position="455"/>
    </location>
</feature>
<dbReference type="AlphaFoldDB" id="A0A2S7X879"/>
<comment type="caution">
    <text evidence="1">The sequence shown here is derived from an EMBL/GenBank/DDBJ whole genome shotgun (WGS) entry which is preliminary data.</text>
</comment>
<proteinExistence type="predicted"/>
<evidence type="ECO:0000313" key="2">
    <source>
        <dbReference type="Proteomes" id="UP000239273"/>
    </source>
</evidence>
<dbReference type="InterPro" id="IPR013783">
    <property type="entry name" value="Ig-like_fold"/>
</dbReference>
<accession>A0A2S7X879</accession>
<gene>
    <name evidence="1" type="ORF">BTO23_15865</name>
</gene>
<organism evidence="1 2">
    <name type="scientific">Aliivibrio sifiae</name>
    <dbReference type="NCBI Taxonomy" id="566293"/>
    <lineage>
        <taxon>Bacteria</taxon>
        <taxon>Pseudomonadati</taxon>
        <taxon>Pseudomonadota</taxon>
        <taxon>Gammaproteobacteria</taxon>
        <taxon>Vibrionales</taxon>
        <taxon>Vibrionaceae</taxon>
        <taxon>Aliivibrio</taxon>
    </lineage>
</organism>
<reference evidence="1 2" key="1">
    <citation type="submission" date="2016-12" db="EMBL/GenBank/DDBJ databases">
        <title>Diversity of luminous bacteria.</title>
        <authorList>
            <person name="Yoshizawa S."/>
            <person name="Kogure K."/>
        </authorList>
    </citation>
    <scope>NUCLEOTIDE SEQUENCE [LARGE SCALE GENOMIC DNA]</scope>
    <source>
        <strain evidence="1 2">NBRC 105001</strain>
    </source>
</reference>
<evidence type="ECO:0008006" key="3">
    <source>
        <dbReference type="Google" id="ProtNLM"/>
    </source>
</evidence>
<dbReference type="RefSeq" id="WP_170066763.1">
    <property type="nucleotide sequence ID" value="NZ_MSCP01000002.1"/>
</dbReference>
<name>A0A2S7X879_9GAMM</name>
<feature type="non-terminal residue" evidence="1">
    <location>
        <position position="1"/>
    </location>
</feature>
<dbReference type="NCBIfam" id="NF032891">
    <property type="entry name" value="tail_200_repeat"/>
    <property type="match status" value="2"/>
</dbReference>
<evidence type="ECO:0000313" key="1">
    <source>
        <dbReference type="EMBL" id="PQJ87578.1"/>
    </source>
</evidence>
<dbReference type="Gene3D" id="2.60.40.10">
    <property type="entry name" value="Immunoglobulins"/>
    <property type="match status" value="2"/>
</dbReference>
<dbReference type="Proteomes" id="UP000239273">
    <property type="component" value="Unassembled WGS sequence"/>
</dbReference>
<dbReference type="EMBL" id="MSCP01000002">
    <property type="protein sequence ID" value="PQJ87578.1"/>
    <property type="molecule type" value="Genomic_DNA"/>
</dbReference>
<sequence>GDGRWSMAAQDLSGWPDGEVTATVTGSNQHGIAAEAVTETATLSTAKPTLTSVVSNPTSGKTGDKIGVTATFSVAVNNATAKLGLSDVTWTSGQDTAVWVGEVEIPSSSAADTEFAYTVTGFSDINGNLGDESTSGIVYLTPSIVIDPISGGVINSSDITNVVVSGNTSRFDDSQKVILVLSNSKDAQTKTAEASVQGDGSWSMTAQDLTGWPDGEVVTATVTGSNQHGIAAEAVTETATLSAAKPTLTSMVSNPTSGKTGDRIGVTATFSVAVSNATAKLGLSDVTWTSGQGTAVWVGEVEIPSSSAADTEFAYTVTGFSDINGNLGDESTSGIVYLTPSIVIDPISGGVINSSDITNVVVSGNTSRFDDSQKVILVLSNSKDAQTKTAEASVQGDGSWSMTAQDLSGWPDGEVTATVTGSNQHGIAAEAVTETATLSTAKPTLTSVVSNPTSG</sequence>
<protein>
    <recommendedName>
        <fullName evidence="3">Bacterial Ig-like domain-containing protein</fullName>
    </recommendedName>
</protein>